<organism evidence="2 3">
    <name type="scientific">Pseudallescheria apiosperma</name>
    <name type="common">Scedosporium apiospermum</name>
    <dbReference type="NCBI Taxonomy" id="563466"/>
    <lineage>
        <taxon>Eukaryota</taxon>
        <taxon>Fungi</taxon>
        <taxon>Dikarya</taxon>
        <taxon>Ascomycota</taxon>
        <taxon>Pezizomycotina</taxon>
        <taxon>Sordariomycetes</taxon>
        <taxon>Hypocreomycetidae</taxon>
        <taxon>Microascales</taxon>
        <taxon>Microascaceae</taxon>
        <taxon>Scedosporium</taxon>
    </lineage>
</organism>
<keyword evidence="3" id="KW-1185">Reference proteome</keyword>
<dbReference type="KEGG" id="sapo:SAPIO_CDS6831"/>
<dbReference type="AlphaFoldDB" id="A0A084G2V9"/>
<dbReference type="EMBL" id="JOWA01000108">
    <property type="protein sequence ID" value="KEZ41671.1"/>
    <property type="molecule type" value="Genomic_DNA"/>
</dbReference>
<dbReference type="RefSeq" id="XP_016641470.1">
    <property type="nucleotide sequence ID" value="XM_016788833.1"/>
</dbReference>
<comment type="caution">
    <text evidence="2">The sequence shown here is derived from an EMBL/GenBank/DDBJ whole genome shotgun (WGS) entry which is preliminary data.</text>
</comment>
<name>A0A084G2V9_PSEDA</name>
<dbReference type="VEuPathDB" id="FungiDB:SAPIO_CDS6831"/>
<dbReference type="OrthoDB" id="3689965at2759"/>
<proteinExistence type="predicted"/>
<gene>
    <name evidence="2" type="ORF">SAPIO_CDS6831</name>
</gene>
<dbReference type="HOGENOM" id="CLU_123999_1_0_1"/>
<sequence>MWPLTIFTITSLLPLGLGAAVKPGVTPRHRDLDVPPNLLAKRANLDPEDIEYAALYLRHLADTNNNPLWTMPKELECSEWTLPLFGAGTVLALAKHINPRTISSVTYYDIARTIDGGEDATEEQRAASLLSACGANGGQLTVTVNASDPTYSSPEYIANGNSRVWRTLILQGRCGIGLGCKY</sequence>
<reference evidence="2 3" key="1">
    <citation type="journal article" date="2014" name="Genome Announc.">
        <title>Draft genome sequence of the pathogenic fungus Scedosporium apiospermum.</title>
        <authorList>
            <person name="Vandeputte P."/>
            <person name="Ghamrawi S."/>
            <person name="Rechenmann M."/>
            <person name="Iltis A."/>
            <person name="Giraud S."/>
            <person name="Fleury M."/>
            <person name="Thornton C."/>
            <person name="Delhaes L."/>
            <person name="Meyer W."/>
            <person name="Papon N."/>
            <person name="Bouchara J.P."/>
        </authorList>
    </citation>
    <scope>NUCLEOTIDE SEQUENCE [LARGE SCALE GENOMIC DNA]</scope>
    <source>
        <strain evidence="2 3">IHEM 14462</strain>
    </source>
</reference>
<evidence type="ECO:0000256" key="1">
    <source>
        <dbReference type="SAM" id="SignalP"/>
    </source>
</evidence>
<evidence type="ECO:0000313" key="3">
    <source>
        <dbReference type="Proteomes" id="UP000028545"/>
    </source>
</evidence>
<feature type="signal peptide" evidence="1">
    <location>
        <begin position="1"/>
        <end position="18"/>
    </location>
</feature>
<dbReference type="GeneID" id="27725903"/>
<dbReference type="Proteomes" id="UP000028545">
    <property type="component" value="Unassembled WGS sequence"/>
</dbReference>
<protein>
    <submittedName>
        <fullName evidence="2">Uncharacterized protein</fullName>
    </submittedName>
</protein>
<feature type="chain" id="PRO_5001775139" evidence="1">
    <location>
        <begin position="19"/>
        <end position="182"/>
    </location>
</feature>
<keyword evidence="1" id="KW-0732">Signal</keyword>
<accession>A0A084G2V9</accession>
<evidence type="ECO:0000313" key="2">
    <source>
        <dbReference type="EMBL" id="KEZ41671.1"/>
    </source>
</evidence>